<feature type="signal peptide" evidence="2">
    <location>
        <begin position="1"/>
        <end position="24"/>
    </location>
</feature>
<reference evidence="3 4" key="1">
    <citation type="submission" date="2021-06" db="EMBL/GenBank/DDBJ databases">
        <title>Chromosome-level genome assembly of the red-tail catfish (Hemibagrus wyckioides).</title>
        <authorList>
            <person name="Shao F."/>
        </authorList>
    </citation>
    <scope>NUCLEOTIDE SEQUENCE [LARGE SCALE GENOMIC DNA]</scope>
    <source>
        <strain evidence="3">EC202008001</strain>
        <tissue evidence="3">Blood</tissue>
    </source>
</reference>
<gene>
    <name evidence="3" type="ORF">KOW79_008650</name>
</gene>
<keyword evidence="4" id="KW-1185">Reference proteome</keyword>
<keyword evidence="1" id="KW-0812">Transmembrane</keyword>
<keyword evidence="1" id="KW-1133">Transmembrane helix</keyword>
<organism evidence="3 4">
    <name type="scientific">Hemibagrus wyckioides</name>
    <dbReference type="NCBI Taxonomy" id="337641"/>
    <lineage>
        <taxon>Eukaryota</taxon>
        <taxon>Metazoa</taxon>
        <taxon>Chordata</taxon>
        <taxon>Craniata</taxon>
        <taxon>Vertebrata</taxon>
        <taxon>Euteleostomi</taxon>
        <taxon>Actinopterygii</taxon>
        <taxon>Neopterygii</taxon>
        <taxon>Teleostei</taxon>
        <taxon>Ostariophysi</taxon>
        <taxon>Siluriformes</taxon>
        <taxon>Bagridae</taxon>
        <taxon>Hemibagrus</taxon>
    </lineage>
</organism>
<comment type="caution">
    <text evidence="3">The sequence shown here is derived from an EMBL/GenBank/DDBJ whole genome shotgun (WGS) entry which is preliminary data.</text>
</comment>
<dbReference type="Proteomes" id="UP000824219">
    <property type="component" value="Linkage Group LG09"/>
</dbReference>
<sequence length="71" mass="7296">MIKVLTACIVLLVLAMHFSTQVDAQTAGNTTTTQATKTTTLNGGGLTVLPGLLGIVLPTALLAALLQHLHC</sequence>
<evidence type="ECO:0000256" key="1">
    <source>
        <dbReference type="SAM" id="Phobius"/>
    </source>
</evidence>
<evidence type="ECO:0000313" key="3">
    <source>
        <dbReference type="EMBL" id="KAG7328706.1"/>
    </source>
</evidence>
<keyword evidence="2" id="KW-0732">Signal</keyword>
<protein>
    <submittedName>
        <fullName evidence="3">Uncharacterized protein</fullName>
    </submittedName>
</protein>
<accession>A0A9D3NSK4</accession>
<dbReference type="EMBL" id="JAHKSW010000009">
    <property type="protein sequence ID" value="KAG7328706.1"/>
    <property type="molecule type" value="Genomic_DNA"/>
</dbReference>
<evidence type="ECO:0000256" key="2">
    <source>
        <dbReference type="SAM" id="SignalP"/>
    </source>
</evidence>
<dbReference type="AlphaFoldDB" id="A0A9D3NSK4"/>
<feature type="transmembrane region" description="Helical" evidence="1">
    <location>
        <begin position="48"/>
        <end position="66"/>
    </location>
</feature>
<evidence type="ECO:0000313" key="4">
    <source>
        <dbReference type="Proteomes" id="UP000824219"/>
    </source>
</evidence>
<feature type="chain" id="PRO_5038778778" evidence="2">
    <location>
        <begin position="25"/>
        <end position="71"/>
    </location>
</feature>
<name>A0A9D3NSK4_9TELE</name>
<proteinExistence type="predicted"/>
<keyword evidence="1" id="KW-0472">Membrane</keyword>